<gene>
    <name evidence="2" type="primary">LOC142181927</name>
</gene>
<organism evidence="1 2">
    <name type="scientific">Nicotiana tabacum</name>
    <name type="common">Common tobacco</name>
    <dbReference type="NCBI Taxonomy" id="4097"/>
    <lineage>
        <taxon>Eukaryota</taxon>
        <taxon>Viridiplantae</taxon>
        <taxon>Streptophyta</taxon>
        <taxon>Embryophyta</taxon>
        <taxon>Tracheophyta</taxon>
        <taxon>Spermatophyta</taxon>
        <taxon>Magnoliopsida</taxon>
        <taxon>eudicotyledons</taxon>
        <taxon>Gunneridae</taxon>
        <taxon>Pentapetalae</taxon>
        <taxon>asterids</taxon>
        <taxon>lamiids</taxon>
        <taxon>Solanales</taxon>
        <taxon>Solanaceae</taxon>
        <taxon>Nicotianoideae</taxon>
        <taxon>Nicotianeae</taxon>
        <taxon>Nicotiana</taxon>
    </lineage>
</organism>
<protein>
    <submittedName>
        <fullName evidence="2">Uncharacterized protein LOC142181927</fullName>
    </submittedName>
</protein>
<evidence type="ECO:0000313" key="1">
    <source>
        <dbReference type="Proteomes" id="UP000790787"/>
    </source>
</evidence>
<proteinExistence type="predicted"/>
<dbReference type="Proteomes" id="UP000790787">
    <property type="component" value="Chromosome 6"/>
</dbReference>
<reference evidence="1" key="1">
    <citation type="journal article" date="2014" name="Nat. Commun.">
        <title>The tobacco genome sequence and its comparison with those of tomato and potato.</title>
        <authorList>
            <person name="Sierro N."/>
            <person name="Battey J.N."/>
            <person name="Ouadi S."/>
            <person name="Bakaher N."/>
            <person name="Bovet L."/>
            <person name="Willig A."/>
            <person name="Goepfert S."/>
            <person name="Peitsch M.C."/>
            <person name="Ivanov N.V."/>
        </authorList>
    </citation>
    <scope>NUCLEOTIDE SEQUENCE [LARGE SCALE GENOMIC DNA]</scope>
</reference>
<accession>A0AC58UQF0</accession>
<dbReference type="RefSeq" id="XP_075111719.1">
    <property type="nucleotide sequence ID" value="XM_075255618.1"/>
</dbReference>
<reference evidence="2" key="2">
    <citation type="submission" date="2025-08" db="UniProtKB">
        <authorList>
            <consortium name="RefSeq"/>
        </authorList>
    </citation>
    <scope>IDENTIFICATION</scope>
    <source>
        <tissue evidence="2">Leaf</tissue>
    </source>
</reference>
<name>A0AC58UQF0_TOBAC</name>
<evidence type="ECO:0000313" key="2">
    <source>
        <dbReference type="RefSeq" id="XP_075111719.1"/>
    </source>
</evidence>
<keyword evidence="1" id="KW-1185">Reference proteome</keyword>
<sequence>MAFEADGHGDEHDHSMVLEAVGADMVQGKGLSSWTSAAKKTKVFVTHSKRLREVTEDGITFLEEDVDGLVLPHNDALVISLNILDFKIKCVLVDPRSSTNIIQLIVLEQAKLTGSIVPATKLLVGFNLANVTTQREILLPTNAERVMTTTLFEVVDSDMGYNIILGRQWLHDMNVVPSTYYQLLNFPTLEGIKKRGDQPAAREMNAVSISRSKGKEHAL</sequence>